<dbReference type="Proteomes" id="UP000250235">
    <property type="component" value="Unassembled WGS sequence"/>
</dbReference>
<name>A0A2Z7ANS8_9LAMI</name>
<gene>
    <name evidence="2" type="ORF">F511_28798</name>
</gene>
<evidence type="ECO:0000313" key="3">
    <source>
        <dbReference type="Proteomes" id="UP000250235"/>
    </source>
</evidence>
<feature type="region of interest" description="Disordered" evidence="1">
    <location>
        <begin position="860"/>
        <end position="890"/>
    </location>
</feature>
<feature type="compositionally biased region" description="Basic residues" evidence="1">
    <location>
        <begin position="879"/>
        <end position="890"/>
    </location>
</feature>
<reference evidence="2 3" key="1">
    <citation type="journal article" date="2015" name="Proc. Natl. Acad. Sci. U.S.A.">
        <title>The resurrection genome of Boea hygrometrica: A blueprint for survival of dehydration.</title>
        <authorList>
            <person name="Xiao L."/>
            <person name="Yang G."/>
            <person name="Zhang L."/>
            <person name="Yang X."/>
            <person name="Zhao S."/>
            <person name="Ji Z."/>
            <person name="Zhou Q."/>
            <person name="Hu M."/>
            <person name="Wang Y."/>
            <person name="Chen M."/>
            <person name="Xu Y."/>
            <person name="Jin H."/>
            <person name="Xiao X."/>
            <person name="Hu G."/>
            <person name="Bao F."/>
            <person name="Hu Y."/>
            <person name="Wan P."/>
            <person name="Li L."/>
            <person name="Deng X."/>
            <person name="Kuang T."/>
            <person name="Xiang C."/>
            <person name="Zhu J.K."/>
            <person name="Oliver M.J."/>
            <person name="He Y."/>
        </authorList>
    </citation>
    <scope>NUCLEOTIDE SEQUENCE [LARGE SCALE GENOMIC DNA]</scope>
    <source>
        <strain evidence="3">cv. XS01</strain>
    </source>
</reference>
<evidence type="ECO:0000256" key="1">
    <source>
        <dbReference type="SAM" id="MobiDB-lite"/>
    </source>
</evidence>
<sequence length="920" mass="102742">MAASFYSNSVHVDFESVLAMGEPGMVSMFQALIASGLQGFLGCPAVVYEDALVEFFANGTVRDGLVVSSVNGVVVEISEALFAETFDLPVVGLADVSEIPKDKIFDARSIVSLTGEPVILSGSKSQMKMHYRLLCNIMAKSISVKAGSFNAITVEKFSFMTAVVCDVRMNWGSVLFGIFKKMVSPGTKQSKGFAIQISLLLENVPNLELGESSEFPSSKILTDKTIQRYIAIIDKSGEQEPADAPMHPKQRRHPRPRLPPRSDQQIFPWILKKLATINFEEMYKKEELVLSWGETESPQVAIQRKSYILLKYRKVLVWKFLESWRSNFVPGQGSSAVDRRVIELLSDLHVSVLEELTKAARAHGIIWKKPCCSTMFEGSPGDRGAVIARTNTNTRSSCWIRTMIFVDGVWTVEPCADKWVKIHRQVISNEVLRQRQYDDTLPTVSKFFRLMSKRWDDVCLEVVEFCASRRLLPIGSLQFCRSSSVVEPDFQVAPHLSPIFAFRVSQFCSIFVDFSVFNWFPSADISDFLSSIALERTALRSVQRSFAQTVVPSVQFSVDQRPSSPTTADSSSYLHFDASDVDAAVSSLPPVSLDFSAALADLQAILSEQINESQSGISSKLHKIEQVLRDSLSDQAAIFKNLSQEARQEGRSIDDVQNMRFNEFRKNILAQNASVFVGLADVRKEVQEVNAKVDIMASRLNYVQKDVEATKEALSHQLFEFQSSAVTPTFAQRVETAQRRIIETVLDADRNAESLERQAAAERDRERRRREKLNSYLKSQILPQQISPGHGNLNLLNSASSLVSENTAGTAQNLKQTKELSGQLSRKSSNTINPSMNRNYRSASQHQHIQIPVSDPSVKAQVLESDSSANSNMSSQRYAHNKTKRRRTASHLKQIPALISAHTHSDMINANNTCQPRNVD</sequence>
<organism evidence="2 3">
    <name type="scientific">Dorcoceras hygrometricum</name>
    <dbReference type="NCBI Taxonomy" id="472368"/>
    <lineage>
        <taxon>Eukaryota</taxon>
        <taxon>Viridiplantae</taxon>
        <taxon>Streptophyta</taxon>
        <taxon>Embryophyta</taxon>
        <taxon>Tracheophyta</taxon>
        <taxon>Spermatophyta</taxon>
        <taxon>Magnoliopsida</taxon>
        <taxon>eudicotyledons</taxon>
        <taxon>Gunneridae</taxon>
        <taxon>Pentapetalae</taxon>
        <taxon>asterids</taxon>
        <taxon>lamiids</taxon>
        <taxon>Lamiales</taxon>
        <taxon>Gesneriaceae</taxon>
        <taxon>Didymocarpoideae</taxon>
        <taxon>Trichosporeae</taxon>
        <taxon>Loxocarpinae</taxon>
        <taxon>Dorcoceras</taxon>
    </lineage>
</organism>
<proteinExistence type="predicted"/>
<feature type="compositionally biased region" description="Basic residues" evidence="1">
    <location>
        <begin position="248"/>
        <end position="258"/>
    </location>
</feature>
<protein>
    <recommendedName>
        <fullName evidence="4">Dystroglycan-like</fullName>
    </recommendedName>
</protein>
<evidence type="ECO:0008006" key="4">
    <source>
        <dbReference type="Google" id="ProtNLM"/>
    </source>
</evidence>
<accession>A0A2Z7ANS8</accession>
<dbReference type="AlphaFoldDB" id="A0A2Z7ANS8"/>
<evidence type="ECO:0000313" key="2">
    <source>
        <dbReference type="EMBL" id="KZV23038.1"/>
    </source>
</evidence>
<feature type="compositionally biased region" description="Low complexity" evidence="1">
    <location>
        <begin position="865"/>
        <end position="875"/>
    </location>
</feature>
<dbReference type="EMBL" id="KV013966">
    <property type="protein sequence ID" value="KZV23038.1"/>
    <property type="molecule type" value="Genomic_DNA"/>
</dbReference>
<keyword evidence="3" id="KW-1185">Reference proteome</keyword>
<feature type="region of interest" description="Disordered" evidence="1">
    <location>
        <begin position="239"/>
        <end position="261"/>
    </location>
</feature>